<keyword evidence="3" id="KW-1185">Reference proteome</keyword>
<accession>A0A2J8A5W9</accession>
<proteinExistence type="predicted"/>
<gene>
    <name evidence="2" type="ORF">TSOC_005609</name>
</gene>
<evidence type="ECO:0000313" key="2">
    <source>
        <dbReference type="EMBL" id="PNH07893.1"/>
    </source>
</evidence>
<evidence type="ECO:0000256" key="1">
    <source>
        <dbReference type="SAM" id="MobiDB-lite"/>
    </source>
</evidence>
<sequence length="49" mass="5318">VSHLRSTYRQQAGKPWHERSDDAAFRAGVAMPGRLQGGGSGAAQDDEYE</sequence>
<organism evidence="2 3">
    <name type="scientific">Tetrabaena socialis</name>
    <dbReference type="NCBI Taxonomy" id="47790"/>
    <lineage>
        <taxon>Eukaryota</taxon>
        <taxon>Viridiplantae</taxon>
        <taxon>Chlorophyta</taxon>
        <taxon>core chlorophytes</taxon>
        <taxon>Chlorophyceae</taxon>
        <taxon>CS clade</taxon>
        <taxon>Chlamydomonadales</taxon>
        <taxon>Tetrabaenaceae</taxon>
        <taxon>Tetrabaena</taxon>
    </lineage>
</organism>
<dbReference type="AlphaFoldDB" id="A0A2J8A5W9"/>
<reference evidence="2 3" key="1">
    <citation type="journal article" date="2017" name="Mol. Biol. Evol.">
        <title>The 4-celled Tetrabaena socialis nuclear genome reveals the essential components for genetic control of cell number at the origin of multicellularity in the volvocine lineage.</title>
        <authorList>
            <person name="Featherston J."/>
            <person name="Arakaki Y."/>
            <person name="Hanschen E.R."/>
            <person name="Ferris P.J."/>
            <person name="Michod R.E."/>
            <person name="Olson B.J.S.C."/>
            <person name="Nozaki H."/>
            <person name="Durand P.M."/>
        </authorList>
    </citation>
    <scope>NUCLEOTIDE SEQUENCE [LARGE SCALE GENOMIC DNA]</scope>
    <source>
        <strain evidence="2 3">NIES-571</strain>
    </source>
</reference>
<evidence type="ECO:0000313" key="3">
    <source>
        <dbReference type="Proteomes" id="UP000236333"/>
    </source>
</evidence>
<feature type="compositionally biased region" description="Basic and acidic residues" evidence="1">
    <location>
        <begin position="15"/>
        <end position="24"/>
    </location>
</feature>
<dbReference type="EMBL" id="PGGS01000156">
    <property type="protein sequence ID" value="PNH07893.1"/>
    <property type="molecule type" value="Genomic_DNA"/>
</dbReference>
<protein>
    <submittedName>
        <fullName evidence="2">Uncharacterized protein</fullName>
    </submittedName>
</protein>
<dbReference type="Proteomes" id="UP000236333">
    <property type="component" value="Unassembled WGS sequence"/>
</dbReference>
<feature type="non-terminal residue" evidence="2">
    <location>
        <position position="1"/>
    </location>
</feature>
<feature type="compositionally biased region" description="Polar residues" evidence="1">
    <location>
        <begin position="1"/>
        <end position="10"/>
    </location>
</feature>
<name>A0A2J8A5W9_9CHLO</name>
<comment type="caution">
    <text evidence="2">The sequence shown here is derived from an EMBL/GenBank/DDBJ whole genome shotgun (WGS) entry which is preliminary data.</text>
</comment>
<feature type="region of interest" description="Disordered" evidence="1">
    <location>
        <begin position="1"/>
        <end position="49"/>
    </location>
</feature>